<dbReference type="InterPro" id="IPR036286">
    <property type="entry name" value="LexA/Signal_pep-like_sf"/>
</dbReference>
<reference evidence="17 18" key="1">
    <citation type="submission" date="2019-08" db="EMBL/GenBank/DDBJ databases">
        <title>Bacillus genomes from the desert of Cuatro Cienegas, Coahuila.</title>
        <authorList>
            <person name="Olmedo-Alvarez G."/>
        </authorList>
    </citation>
    <scope>NUCLEOTIDE SEQUENCE [LARGE SCALE GENOMIC DNA]</scope>
    <source>
        <strain evidence="16 18">CH37_1T</strain>
        <strain evidence="15 17">CH446_14T</strain>
    </source>
</reference>
<dbReference type="EMBL" id="VTES01000005">
    <property type="protein sequence ID" value="TYS62343.1"/>
    <property type="molecule type" value="Genomic_DNA"/>
</dbReference>
<keyword evidence="10" id="KW-0472">Membrane</keyword>
<evidence type="ECO:0000256" key="6">
    <source>
        <dbReference type="ARBA" id="ARBA00022670"/>
    </source>
</evidence>
<feature type="active site" evidence="11">
    <location>
        <position position="41"/>
    </location>
</feature>
<evidence type="ECO:0000256" key="8">
    <source>
        <dbReference type="ARBA" id="ARBA00022801"/>
    </source>
</evidence>
<dbReference type="PROSITE" id="PS00760">
    <property type="entry name" value="SPASE_I_2"/>
    <property type="match status" value="1"/>
</dbReference>
<evidence type="ECO:0000256" key="13">
    <source>
        <dbReference type="RuleBase" id="RU362042"/>
    </source>
</evidence>
<evidence type="ECO:0000256" key="7">
    <source>
        <dbReference type="ARBA" id="ARBA00022692"/>
    </source>
</evidence>
<name>A0A5D4R3N8_9BACI</name>
<dbReference type="GO" id="GO:0005886">
    <property type="term" value="C:plasma membrane"/>
    <property type="evidence" value="ECO:0007669"/>
    <property type="project" value="UniProtKB-SubCell"/>
</dbReference>
<proteinExistence type="inferred from homology"/>
<evidence type="ECO:0000256" key="2">
    <source>
        <dbReference type="ARBA" id="ARBA00004401"/>
    </source>
</evidence>
<dbReference type="PRINTS" id="PR00727">
    <property type="entry name" value="LEADERPTASE"/>
</dbReference>
<dbReference type="CDD" id="cd06530">
    <property type="entry name" value="S26_SPase_I"/>
    <property type="match status" value="1"/>
</dbReference>
<evidence type="ECO:0000313" key="16">
    <source>
        <dbReference type="EMBL" id="TYS62343.1"/>
    </source>
</evidence>
<dbReference type="Proteomes" id="UP000322139">
    <property type="component" value="Unassembled WGS sequence"/>
</dbReference>
<organism evidence="15 17">
    <name type="scientific">Bacillus infantis</name>
    <dbReference type="NCBI Taxonomy" id="324767"/>
    <lineage>
        <taxon>Bacteria</taxon>
        <taxon>Bacillati</taxon>
        <taxon>Bacillota</taxon>
        <taxon>Bacilli</taxon>
        <taxon>Bacillales</taxon>
        <taxon>Bacillaceae</taxon>
        <taxon>Bacillus</taxon>
    </lineage>
</organism>
<accession>A0A5D4R3N8</accession>
<dbReference type="InterPro" id="IPR019758">
    <property type="entry name" value="Pept_S26A_signal_pept_1_CS"/>
</dbReference>
<evidence type="ECO:0000256" key="1">
    <source>
        <dbReference type="ARBA" id="ARBA00000677"/>
    </source>
</evidence>
<dbReference type="PANTHER" id="PTHR43390:SF1">
    <property type="entry name" value="CHLOROPLAST PROCESSING PEPTIDASE"/>
    <property type="match status" value="1"/>
</dbReference>
<dbReference type="GO" id="GO:0009003">
    <property type="term" value="F:signal peptidase activity"/>
    <property type="evidence" value="ECO:0007669"/>
    <property type="project" value="UniProtKB-EC"/>
</dbReference>
<dbReference type="Proteomes" id="UP000323732">
    <property type="component" value="Unassembled WGS sequence"/>
</dbReference>
<protein>
    <recommendedName>
        <fullName evidence="4 12">Signal peptidase I</fullName>
        <ecNumber evidence="4 12">3.4.21.89</ecNumber>
    </recommendedName>
</protein>
<keyword evidence="6 12" id="KW-0645">Protease</keyword>
<evidence type="ECO:0000256" key="11">
    <source>
        <dbReference type="PIRSR" id="PIRSR600223-1"/>
    </source>
</evidence>
<dbReference type="InterPro" id="IPR019533">
    <property type="entry name" value="Peptidase_S26"/>
</dbReference>
<evidence type="ECO:0000313" key="15">
    <source>
        <dbReference type="EMBL" id="TYS45987.1"/>
    </source>
</evidence>
<keyword evidence="7" id="KW-0812">Transmembrane</keyword>
<dbReference type="EMBL" id="VTER01000009">
    <property type="protein sequence ID" value="TYS45987.1"/>
    <property type="molecule type" value="Genomic_DNA"/>
</dbReference>
<dbReference type="Pfam" id="PF10502">
    <property type="entry name" value="Peptidase_S26"/>
    <property type="match status" value="1"/>
</dbReference>
<comment type="caution">
    <text evidence="15">The sequence shown here is derived from an EMBL/GenBank/DDBJ whole genome shotgun (WGS) entry which is preliminary data.</text>
</comment>
<dbReference type="EC" id="3.4.21.89" evidence="4 12"/>
<dbReference type="GO" id="GO:0004252">
    <property type="term" value="F:serine-type endopeptidase activity"/>
    <property type="evidence" value="ECO:0007669"/>
    <property type="project" value="InterPro"/>
</dbReference>
<feature type="active site" evidence="11">
    <location>
        <position position="79"/>
    </location>
</feature>
<keyword evidence="9" id="KW-1133">Transmembrane helix</keyword>
<dbReference type="GO" id="GO:0006465">
    <property type="term" value="P:signal peptide processing"/>
    <property type="evidence" value="ECO:0007669"/>
    <property type="project" value="InterPro"/>
</dbReference>
<dbReference type="InterPro" id="IPR019757">
    <property type="entry name" value="Pept_S26A_signal_pept_1_Lys-AS"/>
</dbReference>
<evidence type="ECO:0000259" key="14">
    <source>
        <dbReference type="Pfam" id="PF10502"/>
    </source>
</evidence>
<evidence type="ECO:0000256" key="5">
    <source>
        <dbReference type="ARBA" id="ARBA00022475"/>
    </source>
</evidence>
<gene>
    <name evidence="15" type="primary">lepB</name>
    <name evidence="16" type="ORF">FZD47_19980</name>
    <name evidence="15" type="ORF">FZD51_18270</name>
</gene>
<dbReference type="SUPFAM" id="SSF51306">
    <property type="entry name" value="LexA/Signal peptidase"/>
    <property type="match status" value="1"/>
</dbReference>
<dbReference type="PANTHER" id="PTHR43390">
    <property type="entry name" value="SIGNAL PEPTIDASE I"/>
    <property type="match status" value="1"/>
</dbReference>
<feature type="domain" description="Peptidase S26" evidence="14">
    <location>
        <begin position="10"/>
        <end position="170"/>
    </location>
</feature>
<comment type="catalytic activity">
    <reaction evidence="1 12">
        <text>Cleavage of hydrophobic, N-terminal signal or leader sequences from secreted and periplasmic proteins.</text>
        <dbReference type="EC" id="3.4.21.89"/>
    </reaction>
</comment>
<dbReference type="FunFam" id="2.10.109.10:FF:000008">
    <property type="entry name" value="Signal peptidase I"/>
    <property type="match status" value="1"/>
</dbReference>
<comment type="subcellular location">
    <subcellularLocation>
        <location evidence="2">Cell membrane</location>
        <topology evidence="2">Single-pass type II membrane protein</topology>
    </subcellularLocation>
    <subcellularLocation>
        <location evidence="13">Membrane</location>
        <topology evidence="13">Single-pass type II membrane protein</topology>
    </subcellularLocation>
</comment>
<evidence type="ECO:0000313" key="17">
    <source>
        <dbReference type="Proteomes" id="UP000322139"/>
    </source>
</evidence>
<dbReference type="NCBIfam" id="TIGR02227">
    <property type="entry name" value="sigpep_I_bact"/>
    <property type="match status" value="1"/>
</dbReference>
<evidence type="ECO:0000256" key="4">
    <source>
        <dbReference type="ARBA" id="ARBA00013208"/>
    </source>
</evidence>
<evidence type="ECO:0000256" key="9">
    <source>
        <dbReference type="ARBA" id="ARBA00022989"/>
    </source>
</evidence>
<dbReference type="InterPro" id="IPR019756">
    <property type="entry name" value="Pept_S26A_signal_pept_1_Ser-AS"/>
</dbReference>
<keyword evidence="8 12" id="KW-0378">Hydrolase</keyword>
<evidence type="ECO:0000256" key="3">
    <source>
        <dbReference type="ARBA" id="ARBA00009370"/>
    </source>
</evidence>
<dbReference type="PROSITE" id="PS00761">
    <property type="entry name" value="SPASE_I_3"/>
    <property type="match status" value="1"/>
</dbReference>
<comment type="similarity">
    <text evidence="3 13">Belongs to the peptidase S26 family.</text>
</comment>
<keyword evidence="5" id="KW-1003">Cell membrane</keyword>
<sequence length="181" mass="20458">MAGNSKKSEWISWAKSIALALVIAFICRQFIFAPVTVQGDSMMPTFQNQNKVIVTKLSKIERLDVVVFHSPDSEDDYIKRVIGLPGDEISVKDDQLFVNGKKVDEPYLAENRKEAAEFGIEHLTENFGPLVVPEHQYFVMGDNRLNSNDSRSFGFISDESVVGEAKFRYFPLNRIGNPEKP</sequence>
<dbReference type="PROSITE" id="PS00501">
    <property type="entry name" value="SPASE_I_1"/>
    <property type="match status" value="1"/>
</dbReference>
<evidence type="ECO:0000256" key="10">
    <source>
        <dbReference type="ARBA" id="ARBA00023136"/>
    </source>
</evidence>
<evidence type="ECO:0000256" key="12">
    <source>
        <dbReference type="RuleBase" id="RU003993"/>
    </source>
</evidence>
<evidence type="ECO:0000313" key="18">
    <source>
        <dbReference type="Proteomes" id="UP000323732"/>
    </source>
</evidence>
<dbReference type="Gene3D" id="2.10.109.10">
    <property type="entry name" value="Umud Fragment, subunit A"/>
    <property type="match status" value="1"/>
</dbReference>
<dbReference type="InterPro" id="IPR000223">
    <property type="entry name" value="Pept_S26A_signal_pept_1"/>
</dbReference>
<dbReference type="AlphaFoldDB" id="A0A5D4R3N8"/>